<accession>A0A7J3MZ53</accession>
<dbReference type="Pfam" id="PF04256">
    <property type="entry name" value="DUF434"/>
    <property type="match status" value="1"/>
</dbReference>
<organism evidence="4">
    <name type="scientific">Ignisphaera aggregans</name>
    <dbReference type="NCBI Taxonomy" id="334771"/>
    <lineage>
        <taxon>Archaea</taxon>
        <taxon>Thermoproteota</taxon>
        <taxon>Thermoprotei</taxon>
        <taxon>Desulfurococcales</taxon>
        <taxon>Desulfurococcaceae</taxon>
        <taxon>Ignisphaera</taxon>
    </lineage>
</organism>
<protein>
    <submittedName>
        <fullName evidence="4">DUF434 domain-containing protein</fullName>
    </submittedName>
</protein>
<dbReference type="Pfam" id="PF18481">
    <property type="entry name" value="DUF5616"/>
    <property type="match status" value="1"/>
</dbReference>
<dbReference type="EMBL" id="DTAU01000044">
    <property type="protein sequence ID" value="HFQ78457.1"/>
    <property type="molecule type" value="Genomic_DNA"/>
</dbReference>
<feature type="domain" description="DUF5616" evidence="2">
    <location>
        <begin position="69"/>
        <end position="209"/>
    </location>
</feature>
<dbReference type="AlphaFoldDB" id="A0A7J3MZ53"/>
<feature type="domain" description="DUF434" evidence="1">
    <location>
        <begin position="11"/>
        <end position="65"/>
    </location>
</feature>
<dbReference type="InterPro" id="IPR041652">
    <property type="entry name" value="DUF5616"/>
</dbReference>
<reference evidence="4" key="1">
    <citation type="journal article" date="2020" name="mSystems">
        <title>Genome- and Community-Level Interaction Insights into Carbon Utilization and Element Cycling Functions of Hydrothermarchaeota in Hydrothermal Sediment.</title>
        <authorList>
            <person name="Zhou Z."/>
            <person name="Liu Y."/>
            <person name="Xu W."/>
            <person name="Pan J."/>
            <person name="Luo Z.H."/>
            <person name="Li M."/>
        </authorList>
    </citation>
    <scope>NUCLEOTIDE SEQUENCE [LARGE SCALE GENOMIC DNA]</scope>
    <source>
        <strain evidence="3">SpSt-629</strain>
        <strain evidence="4">SpSt-688</strain>
    </source>
</reference>
<dbReference type="PANTHER" id="PTHR42252">
    <property type="entry name" value="DUF5616 DOMAIN-CONTAINING PROTEIN"/>
    <property type="match status" value="1"/>
</dbReference>
<evidence type="ECO:0000313" key="4">
    <source>
        <dbReference type="EMBL" id="HGT98852.1"/>
    </source>
</evidence>
<evidence type="ECO:0000259" key="1">
    <source>
        <dbReference type="Pfam" id="PF04256"/>
    </source>
</evidence>
<comment type="caution">
    <text evidence="4">The sequence shown here is derived from an EMBL/GenBank/DDBJ whole genome shotgun (WGS) entry which is preliminary data.</text>
</comment>
<dbReference type="PANTHER" id="PTHR42252:SF1">
    <property type="entry name" value="DUF434 DOMAIN-CONTAINING PROTEIN"/>
    <property type="match status" value="1"/>
</dbReference>
<proteinExistence type="predicted"/>
<gene>
    <name evidence="3" type="ORF">ENT99_01975</name>
    <name evidence="4" type="ORF">ENU64_05425</name>
</gene>
<evidence type="ECO:0000259" key="2">
    <source>
        <dbReference type="Pfam" id="PF18481"/>
    </source>
</evidence>
<sequence>METPSKFDKEIYEAAYDYRYLLTKRYPVKASLNIVTARYTLSSKDRLLLYRCVHSEHYVAEINKKFFCKKLNGFKLIVDFYNVLISSINMLQKGEVYLCDDCVPRDLRGSKLRVEDSKYIEKAMKIIANIILDLKPNAIILVADKNISFSLNHVLRFIEILGYGNIPSSYELTSTPDKRIIEYSREERSVIATTDSVIMMQSSLIFPLTYIIMYILKISPAYNFASLFNSACSVCYKDLVHDIDEYCE</sequence>
<dbReference type="InterPro" id="IPR007368">
    <property type="entry name" value="DUF434"/>
</dbReference>
<evidence type="ECO:0000313" key="3">
    <source>
        <dbReference type="EMBL" id="HFQ78457.1"/>
    </source>
</evidence>
<name>A0A7J3MZ53_9CREN</name>
<dbReference type="EMBL" id="DTDH01000159">
    <property type="protein sequence ID" value="HGT98852.1"/>
    <property type="molecule type" value="Genomic_DNA"/>
</dbReference>